<evidence type="ECO:0000313" key="1">
    <source>
        <dbReference type="EMBL" id="MEY8444215.1"/>
    </source>
</evidence>
<name>A0ABV4D8K2_9LACT</name>
<dbReference type="Gene3D" id="1.10.1900.10">
    <property type="entry name" value="c-terminal domain of poly(a) binding protein"/>
    <property type="match status" value="1"/>
</dbReference>
<evidence type="ECO:0000313" key="2">
    <source>
        <dbReference type="Proteomes" id="UP001565283"/>
    </source>
</evidence>
<dbReference type="InterPro" id="IPR008316">
    <property type="entry name" value="UCP029876"/>
</dbReference>
<dbReference type="Pfam" id="PF06304">
    <property type="entry name" value="DUF1048"/>
    <property type="match status" value="1"/>
</dbReference>
<dbReference type="RefSeq" id="WP_251712026.1">
    <property type="nucleotide sequence ID" value="NZ_CALPDE010000002.1"/>
</dbReference>
<reference evidence="1 2" key="1">
    <citation type="submission" date="2024-03" db="EMBL/GenBank/DDBJ databases">
        <title>Mouse gut bacterial collection (mGBC) of GemPharmatech.</title>
        <authorList>
            <person name="He Y."/>
            <person name="Dong L."/>
            <person name="Wu D."/>
            <person name="Gao X."/>
            <person name="Lin Z."/>
        </authorList>
    </citation>
    <scope>NUCLEOTIDE SEQUENCE [LARGE SCALE GENOMIC DNA]</scope>
    <source>
        <strain evidence="1 2">61-15</strain>
    </source>
</reference>
<dbReference type="EMBL" id="JBCLSH010000035">
    <property type="protein sequence ID" value="MEY8444215.1"/>
    <property type="molecule type" value="Genomic_DNA"/>
</dbReference>
<sequence length="90" mass="10618">MNFQEIRDGKKEWRVLQAAVKTLPKDYNIVYREIQKYFFKIGVTDTQVFRELLEIFEDGAKREIDVLQVTGKDIAAFSDSLLRQDDLCEK</sequence>
<organism evidence="1 2">
    <name type="scientific">Lactococcus ileimucosae</name>
    <dbReference type="NCBI Taxonomy" id="2941329"/>
    <lineage>
        <taxon>Bacteria</taxon>
        <taxon>Bacillati</taxon>
        <taxon>Bacillota</taxon>
        <taxon>Bacilli</taxon>
        <taxon>Lactobacillales</taxon>
        <taxon>Streptococcaceae</taxon>
        <taxon>Lactococcus</taxon>
    </lineage>
</organism>
<keyword evidence="2" id="KW-1185">Reference proteome</keyword>
<comment type="caution">
    <text evidence="1">The sequence shown here is derived from an EMBL/GenBank/DDBJ whole genome shotgun (WGS) entry which is preliminary data.</text>
</comment>
<protein>
    <submittedName>
        <fullName evidence="1">DUF1048 domain-containing protein</fullName>
    </submittedName>
</protein>
<proteinExistence type="predicted"/>
<dbReference type="SUPFAM" id="SSF158560">
    <property type="entry name" value="BH3980-like"/>
    <property type="match status" value="1"/>
</dbReference>
<accession>A0ABV4D8K2</accession>
<dbReference type="Proteomes" id="UP001565283">
    <property type="component" value="Unassembled WGS sequence"/>
</dbReference>
<gene>
    <name evidence="1" type="ORF">AALA52_08235</name>
</gene>